<organism evidence="1">
    <name type="scientific">Myoviridae sp. ctQYc56</name>
    <dbReference type="NCBI Taxonomy" id="2825100"/>
    <lineage>
        <taxon>Viruses</taxon>
        <taxon>Duplodnaviria</taxon>
        <taxon>Heunggongvirae</taxon>
        <taxon>Uroviricota</taxon>
        <taxon>Caudoviricetes</taxon>
    </lineage>
</organism>
<evidence type="ECO:0000313" key="1">
    <source>
        <dbReference type="EMBL" id="DAE12327.1"/>
    </source>
</evidence>
<sequence>MIIAIVILSVLLLFVLLQWFRSDIAGRTLFLYLKDKNIYLNEKEREEYAKKAWKDFFHAE</sequence>
<protein>
    <submittedName>
        <fullName evidence="1">Uncharacterized protein</fullName>
    </submittedName>
</protein>
<accession>A0A8S5PZ48</accession>
<name>A0A8S5PZ48_9CAUD</name>
<dbReference type="EMBL" id="BK015547">
    <property type="protein sequence ID" value="DAE12327.1"/>
    <property type="molecule type" value="Genomic_DNA"/>
</dbReference>
<reference evidence="1" key="1">
    <citation type="journal article" date="2021" name="Proc. Natl. Acad. Sci. U.S.A.">
        <title>A Catalog of Tens of Thousands of Viruses from Human Metagenomes Reveals Hidden Associations with Chronic Diseases.</title>
        <authorList>
            <person name="Tisza M.J."/>
            <person name="Buck C.B."/>
        </authorList>
    </citation>
    <scope>NUCLEOTIDE SEQUENCE</scope>
    <source>
        <strain evidence="1">CtQYc56</strain>
    </source>
</reference>
<proteinExistence type="predicted"/>